<keyword evidence="2" id="KW-1185">Reference proteome</keyword>
<evidence type="ECO:0000313" key="1">
    <source>
        <dbReference type="EMBL" id="KAI0500799.1"/>
    </source>
</evidence>
<gene>
    <name evidence="1" type="ORF">KFK09_019016</name>
</gene>
<organism evidence="1 2">
    <name type="scientific">Dendrobium nobile</name>
    <name type="common">Orchid</name>
    <dbReference type="NCBI Taxonomy" id="94219"/>
    <lineage>
        <taxon>Eukaryota</taxon>
        <taxon>Viridiplantae</taxon>
        <taxon>Streptophyta</taxon>
        <taxon>Embryophyta</taxon>
        <taxon>Tracheophyta</taxon>
        <taxon>Spermatophyta</taxon>
        <taxon>Magnoliopsida</taxon>
        <taxon>Liliopsida</taxon>
        <taxon>Asparagales</taxon>
        <taxon>Orchidaceae</taxon>
        <taxon>Epidendroideae</taxon>
        <taxon>Malaxideae</taxon>
        <taxon>Dendrobiinae</taxon>
        <taxon>Dendrobium</taxon>
    </lineage>
</organism>
<dbReference type="EMBL" id="JAGYWB010000013">
    <property type="protein sequence ID" value="KAI0500799.1"/>
    <property type="molecule type" value="Genomic_DNA"/>
</dbReference>
<dbReference type="Proteomes" id="UP000829196">
    <property type="component" value="Unassembled WGS sequence"/>
</dbReference>
<sequence length="65" mass="7245">MAVLTYEDQFLVTFSFGFDGIVSWKSSLQRVVALSSTEVEFAIATKGSWSWKPGLTVADSRVIKR</sequence>
<accession>A0A8T3AWW2</accession>
<proteinExistence type="predicted"/>
<protein>
    <submittedName>
        <fullName evidence="1">Uncharacterized protein</fullName>
    </submittedName>
</protein>
<dbReference type="AlphaFoldDB" id="A0A8T3AWW2"/>
<evidence type="ECO:0000313" key="2">
    <source>
        <dbReference type="Proteomes" id="UP000829196"/>
    </source>
</evidence>
<reference evidence="1" key="1">
    <citation type="journal article" date="2022" name="Front. Genet.">
        <title>Chromosome-Scale Assembly of the Dendrobium nobile Genome Provides Insights Into the Molecular Mechanism of the Biosynthesis of the Medicinal Active Ingredient of Dendrobium.</title>
        <authorList>
            <person name="Xu Q."/>
            <person name="Niu S.-C."/>
            <person name="Li K.-L."/>
            <person name="Zheng P.-J."/>
            <person name="Zhang X.-J."/>
            <person name="Jia Y."/>
            <person name="Liu Y."/>
            <person name="Niu Y.-X."/>
            <person name="Yu L.-H."/>
            <person name="Chen D.-F."/>
            <person name="Zhang G.-Q."/>
        </authorList>
    </citation>
    <scope>NUCLEOTIDE SEQUENCE</scope>
    <source>
        <tissue evidence="1">Leaf</tissue>
    </source>
</reference>
<dbReference type="OrthoDB" id="1915846at2759"/>
<comment type="caution">
    <text evidence="1">The sequence shown here is derived from an EMBL/GenBank/DDBJ whole genome shotgun (WGS) entry which is preliminary data.</text>
</comment>
<name>A0A8T3AWW2_DENNO</name>